<evidence type="ECO:0000259" key="2">
    <source>
        <dbReference type="SMART" id="SM00382"/>
    </source>
</evidence>
<dbReference type="Pfam" id="PF23232">
    <property type="entry name" value="AAA_lid_13"/>
    <property type="match status" value="1"/>
</dbReference>
<dbReference type="PANTHER" id="PTHR46411">
    <property type="entry name" value="FAMILY ATPASE, PUTATIVE-RELATED"/>
    <property type="match status" value="1"/>
</dbReference>
<keyword evidence="4" id="KW-1185">Reference proteome</keyword>
<evidence type="ECO:0000313" key="3">
    <source>
        <dbReference type="EMBL" id="KAK2596353.1"/>
    </source>
</evidence>
<dbReference type="SMART" id="SM00382">
    <property type="entry name" value="AAA"/>
    <property type="match status" value="1"/>
</dbReference>
<accession>A0AAD9S255</accession>
<feature type="region of interest" description="Disordered" evidence="1">
    <location>
        <begin position="570"/>
        <end position="632"/>
    </location>
</feature>
<name>A0AAD9S255_PHOAM</name>
<feature type="region of interest" description="Disordered" evidence="1">
    <location>
        <begin position="55"/>
        <end position="79"/>
    </location>
</feature>
<dbReference type="Proteomes" id="UP001265746">
    <property type="component" value="Unassembled WGS sequence"/>
</dbReference>
<reference evidence="3" key="1">
    <citation type="submission" date="2023-06" db="EMBL/GenBank/DDBJ databases">
        <authorList>
            <person name="Noh H."/>
        </authorList>
    </citation>
    <scope>NUCLEOTIDE SEQUENCE</scope>
    <source>
        <strain evidence="3">DUCC20226</strain>
    </source>
</reference>
<gene>
    <name evidence="3" type="ORF">N8I77_013248</name>
</gene>
<feature type="compositionally biased region" description="Acidic residues" evidence="1">
    <location>
        <begin position="610"/>
        <end position="622"/>
    </location>
</feature>
<dbReference type="InterPro" id="IPR054289">
    <property type="entry name" value="DUF7025"/>
</dbReference>
<feature type="domain" description="AAA+ ATPase" evidence="2">
    <location>
        <begin position="302"/>
        <end position="430"/>
    </location>
</feature>
<dbReference type="Pfam" id="PF22942">
    <property type="entry name" value="DUF7025"/>
    <property type="match status" value="1"/>
</dbReference>
<dbReference type="InterPro" id="IPR003959">
    <property type="entry name" value="ATPase_AAA_core"/>
</dbReference>
<dbReference type="InterPro" id="IPR027417">
    <property type="entry name" value="P-loop_NTPase"/>
</dbReference>
<feature type="compositionally biased region" description="Low complexity" evidence="1">
    <location>
        <begin position="58"/>
        <end position="69"/>
    </location>
</feature>
<protein>
    <recommendedName>
        <fullName evidence="2">AAA+ ATPase domain-containing protein</fullName>
    </recommendedName>
</protein>
<feature type="compositionally biased region" description="Basic residues" evidence="1">
    <location>
        <begin position="597"/>
        <end position="606"/>
    </location>
</feature>
<dbReference type="GO" id="GO:0016887">
    <property type="term" value="F:ATP hydrolysis activity"/>
    <property type="evidence" value="ECO:0007669"/>
    <property type="project" value="InterPro"/>
</dbReference>
<feature type="compositionally biased region" description="Polar residues" evidence="1">
    <location>
        <begin position="504"/>
        <end position="513"/>
    </location>
</feature>
<dbReference type="AlphaFoldDB" id="A0AAD9S255"/>
<comment type="caution">
    <text evidence="3">The sequence shown here is derived from an EMBL/GenBank/DDBJ whole genome shotgun (WGS) entry which is preliminary data.</text>
</comment>
<dbReference type="GO" id="GO:0005524">
    <property type="term" value="F:ATP binding"/>
    <property type="evidence" value="ECO:0007669"/>
    <property type="project" value="InterPro"/>
</dbReference>
<dbReference type="PANTHER" id="PTHR46411:SF3">
    <property type="entry name" value="AAA+ ATPASE DOMAIN-CONTAINING PROTEIN"/>
    <property type="match status" value="1"/>
</dbReference>
<dbReference type="Gene3D" id="3.40.50.300">
    <property type="entry name" value="P-loop containing nucleotide triphosphate hydrolases"/>
    <property type="match status" value="1"/>
</dbReference>
<dbReference type="Pfam" id="PF00004">
    <property type="entry name" value="AAA"/>
    <property type="match status" value="1"/>
</dbReference>
<proteinExistence type="predicted"/>
<evidence type="ECO:0000256" key="1">
    <source>
        <dbReference type="SAM" id="MobiDB-lite"/>
    </source>
</evidence>
<feature type="compositionally biased region" description="Basic and acidic residues" evidence="1">
    <location>
        <begin position="623"/>
        <end position="632"/>
    </location>
</feature>
<sequence length="632" mass="70956">MINYRPLLALLERVMAINTMPTPCLMVYPFKSLINFHDEIEAEFRRMSINVKQETEVDPAPTDATETTTKFQSTEKESPEQVDSTALLNSIRCLVTDFMHKYLHDLLDIRNKIASVSLDAIAFADLWQLFRPGTTVIQNGNPVSHHKQQAYRIFHVEGPFSGVPSGVPDEDITLYCYSLAYDGVTFRPGETIFHVAPYHGLRNIRYLSVLPVRRYIGRTETMYEMPDEYIDDEIFVDFEMGVLSTALIAHIEPGPSRSSLHNLMLPEDHKVILTAIVNYCKPKNTDSLSEDITAGTATDSGQGLVVLLHGPPGSGKSNAVKRIARSARPPRPVYHLKGGVPPSEPEKFANCLKRDLQLASRWGCVVLFDDAEVFLSERADDLNKNRLVCMFLSIIDDIKSVLFLTTNRVGLIDEALKTRIHIALAFPQLSEPATELVWRDQIDQGRENYGPSVLTFHMRHVLMHLRRQSHRSANKGSSPWNVRQIQNAFHASVVLAAEDSRTSLAKGTSSSDEQVAGEEPPGGRIGLKVEHLTKVSKLRDAFESYLAECRGNDEERAFEFSLRADNFEADPLSYNEPATSRAPSQARRARFVSPPPKSRHTKRHSKITSSEEDEDSDVEESESEKQVGLDGR</sequence>
<feature type="region of interest" description="Disordered" evidence="1">
    <location>
        <begin position="504"/>
        <end position="526"/>
    </location>
</feature>
<dbReference type="SUPFAM" id="SSF52540">
    <property type="entry name" value="P-loop containing nucleoside triphosphate hydrolases"/>
    <property type="match status" value="1"/>
</dbReference>
<evidence type="ECO:0000313" key="4">
    <source>
        <dbReference type="Proteomes" id="UP001265746"/>
    </source>
</evidence>
<dbReference type="InterPro" id="IPR003593">
    <property type="entry name" value="AAA+_ATPase"/>
</dbReference>
<dbReference type="EMBL" id="JAUJFL010000011">
    <property type="protein sequence ID" value="KAK2596353.1"/>
    <property type="molecule type" value="Genomic_DNA"/>
</dbReference>
<dbReference type="InterPro" id="IPR056599">
    <property type="entry name" value="AAA_lid_fung"/>
</dbReference>
<organism evidence="3 4">
    <name type="scientific">Phomopsis amygdali</name>
    <name type="common">Fusicoccum amygdali</name>
    <dbReference type="NCBI Taxonomy" id="1214568"/>
    <lineage>
        <taxon>Eukaryota</taxon>
        <taxon>Fungi</taxon>
        <taxon>Dikarya</taxon>
        <taxon>Ascomycota</taxon>
        <taxon>Pezizomycotina</taxon>
        <taxon>Sordariomycetes</taxon>
        <taxon>Sordariomycetidae</taxon>
        <taxon>Diaporthales</taxon>
        <taxon>Diaporthaceae</taxon>
        <taxon>Diaporthe</taxon>
    </lineage>
</organism>